<dbReference type="InterPro" id="IPR038695">
    <property type="entry name" value="Saro_0823-like_sf"/>
</dbReference>
<protein>
    <submittedName>
        <fullName evidence="2">DUF192 domain-containing protein</fullName>
    </submittedName>
</protein>
<dbReference type="InterPro" id="IPR003795">
    <property type="entry name" value="DUF192"/>
</dbReference>
<reference evidence="2 3" key="1">
    <citation type="submission" date="2019-01" db="EMBL/GenBank/DDBJ databases">
        <authorList>
            <person name="Chen W.-M."/>
        </authorList>
    </citation>
    <scope>NUCLEOTIDE SEQUENCE [LARGE SCALE GENOMIC DNA]</scope>
    <source>
        <strain evidence="2 3">TLA-22</strain>
    </source>
</reference>
<dbReference type="Proteomes" id="UP000282977">
    <property type="component" value="Unassembled WGS sequence"/>
</dbReference>
<evidence type="ECO:0000256" key="1">
    <source>
        <dbReference type="SAM" id="SignalP"/>
    </source>
</evidence>
<feature type="signal peptide" evidence="1">
    <location>
        <begin position="1"/>
        <end position="21"/>
    </location>
</feature>
<feature type="chain" id="PRO_5019323184" evidence="1">
    <location>
        <begin position="22"/>
        <end position="176"/>
    </location>
</feature>
<dbReference type="PANTHER" id="PTHR37953">
    <property type="entry name" value="UPF0127 PROTEIN MJ1496"/>
    <property type="match status" value="1"/>
</dbReference>
<proteinExistence type="predicted"/>
<dbReference type="Gene3D" id="2.60.120.1140">
    <property type="entry name" value="Protein of unknown function DUF192"/>
    <property type="match status" value="1"/>
</dbReference>
<name>A0A437J5X9_9SPHN</name>
<dbReference type="EMBL" id="RZUL01000004">
    <property type="protein sequence ID" value="RVT40339.1"/>
    <property type="molecule type" value="Genomic_DNA"/>
</dbReference>
<comment type="caution">
    <text evidence="2">The sequence shown here is derived from an EMBL/GenBank/DDBJ whole genome shotgun (WGS) entry which is preliminary data.</text>
</comment>
<keyword evidence="1" id="KW-0732">Signal</keyword>
<dbReference type="AlphaFoldDB" id="A0A437J5X9"/>
<dbReference type="OrthoDB" id="9808290at2"/>
<evidence type="ECO:0000313" key="3">
    <source>
        <dbReference type="Proteomes" id="UP000282977"/>
    </source>
</evidence>
<dbReference type="PANTHER" id="PTHR37953:SF1">
    <property type="entry name" value="UPF0127 PROTEIN MJ1496"/>
    <property type="match status" value="1"/>
</dbReference>
<sequence>MVKTRLSCLAALLLVAACSDKAPPAESAAAQSAPAGTLPLVINSGGKAHRLTVEAAITPEQQAQGLMFRTSLPADGGMLFPMTPPRTASFWMKNTVIPLDMLFIRTDGSIAMIAANTTPYAREPVSAGIPVAAVLELRGGRAAELDVKEGDRVAWGACAVPEVNVEASLQAVAFCP</sequence>
<dbReference type="PROSITE" id="PS51257">
    <property type="entry name" value="PROKAR_LIPOPROTEIN"/>
    <property type="match status" value="1"/>
</dbReference>
<evidence type="ECO:0000313" key="2">
    <source>
        <dbReference type="EMBL" id="RVT40339.1"/>
    </source>
</evidence>
<keyword evidence="3" id="KW-1185">Reference proteome</keyword>
<organism evidence="2 3">
    <name type="scientific">Sphingobium algorifonticola</name>
    <dbReference type="NCBI Taxonomy" id="2008318"/>
    <lineage>
        <taxon>Bacteria</taxon>
        <taxon>Pseudomonadati</taxon>
        <taxon>Pseudomonadota</taxon>
        <taxon>Alphaproteobacteria</taxon>
        <taxon>Sphingomonadales</taxon>
        <taxon>Sphingomonadaceae</taxon>
        <taxon>Sphingobium</taxon>
    </lineage>
</organism>
<dbReference type="Pfam" id="PF02643">
    <property type="entry name" value="DUF192"/>
    <property type="match status" value="1"/>
</dbReference>
<accession>A0A437J5X9</accession>
<gene>
    <name evidence="2" type="ORF">ENE74_12700</name>
</gene>